<dbReference type="EnsemblProtists" id="EKX44273">
    <property type="protein sequence ID" value="EKX44273"/>
    <property type="gene ID" value="GUITHDRAFT_72279"/>
</dbReference>
<dbReference type="STRING" id="905079.L1J6X1"/>
<dbReference type="RefSeq" id="XP_005831253.1">
    <property type="nucleotide sequence ID" value="XM_005831196.1"/>
</dbReference>
<evidence type="ECO:0000313" key="3">
    <source>
        <dbReference type="EnsemblProtists" id="EKX44273"/>
    </source>
</evidence>
<protein>
    <recommendedName>
        <fullName evidence="1">Pyridoxamine 5'-phosphate oxidase Alr4036 family FMN-binding domain-containing protein</fullName>
    </recommendedName>
</protein>
<dbReference type="PANTHER" id="PTHR28243">
    <property type="entry name" value="AGL049CP"/>
    <property type="match status" value="1"/>
</dbReference>
<evidence type="ECO:0000259" key="1">
    <source>
        <dbReference type="Pfam" id="PF12766"/>
    </source>
</evidence>
<dbReference type="OrthoDB" id="434253at2759"/>
<gene>
    <name evidence="2" type="ORF">GUITHDRAFT_72279</name>
</gene>
<dbReference type="AlphaFoldDB" id="L1J6X1"/>
<feature type="domain" description="Pyridoxamine 5'-phosphate oxidase Alr4036 family FMN-binding" evidence="1">
    <location>
        <begin position="1"/>
        <end position="71"/>
    </location>
</feature>
<dbReference type="Pfam" id="PF12766">
    <property type="entry name" value="Pyridox_oxase_2"/>
    <property type="match status" value="1"/>
</dbReference>
<evidence type="ECO:0000313" key="4">
    <source>
        <dbReference type="Proteomes" id="UP000011087"/>
    </source>
</evidence>
<dbReference type="Gene3D" id="2.30.110.10">
    <property type="entry name" value="Electron Transport, Fmn-binding Protein, Chain A"/>
    <property type="match status" value="1"/>
</dbReference>
<dbReference type="PANTHER" id="PTHR28243:SF1">
    <property type="entry name" value="PYRIDOXAMINE 5'-PHOSPHATE OXIDASE ALR4036 FAMILY FMN-BINDING DOMAIN-CONTAINING PROTEIN"/>
    <property type="match status" value="1"/>
</dbReference>
<dbReference type="HOGENOM" id="CLU_058669_1_2_1"/>
<dbReference type="GO" id="GO:0010181">
    <property type="term" value="F:FMN binding"/>
    <property type="evidence" value="ECO:0007669"/>
    <property type="project" value="InterPro"/>
</dbReference>
<reference evidence="4" key="2">
    <citation type="submission" date="2012-11" db="EMBL/GenBank/DDBJ databases">
        <authorList>
            <person name="Kuo A."/>
            <person name="Curtis B.A."/>
            <person name="Tanifuji G."/>
            <person name="Burki F."/>
            <person name="Gruber A."/>
            <person name="Irimia M."/>
            <person name="Maruyama S."/>
            <person name="Arias M.C."/>
            <person name="Ball S.G."/>
            <person name="Gile G.H."/>
            <person name="Hirakawa Y."/>
            <person name="Hopkins J.F."/>
            <person name="Rensing S.A."/>
            <person name="Schmutz J."/>
            <person name="Symeonidi A."/>
            <person name="Elias M."/>
            <person name="Eveleigh R.J."/>
            <person name="Herman E.K."/>
            <person name="Klute M.J."/>
            <person name="Nakayama T."/>
            <person name="Obornik M."/>
            <person name="Reyes-Prieto A."/>
            <person name="Armbrust E.V."/>
            <person name="Aves S.J."/>
            <person name="Beiko R.G."/>
            <person name="Coutinho P."/>
            <person name="Dacks J.B."/>
            <person name="Durnford D.G."/>
            <person name="Fast N.M."/>
            <person name="Green B.R."/>
            <person name="Grisdale C."/>
            <person name="Hempe F."/>
            <person name="Henrissat B."/>
            <person name="Hoppner M.P."/>
            <person name="Ishida K.-I."/>
            <person name="Kim E."/>
            <person name="Koreny L."/>
            <person name="Kroth P.G."/>
            <person name="Liu Y."/>
            <person name="Malik S.-B."/>
            <person name="Maier U.G."/>
            <person name="McRose D."/>
            <person name="Mock T."/>
            <person name="Neilson J.A."/>
            <person name="Onodera N.T."/>
            <person name="Poole A.M."/>
            <person name="Pritham E.J."/>
            <person name="Richards T.A."/>
            <person name="Rocap G."/>
            <person name="Roy S.W."/>
            <person name="Sarai C."/>
            <person name="Schaack S."/>
            <person name="Shirato S."/>
            <person name="Slamovits C.H."/>
            <person name="Spencer D.F."/>
            <person name="Suzuki S."/>
            <person name="Worden A.Z."/>
            <person name="Zauner S."/>
            <person name="Barry K."/>
            <person name="Bell C."/>
            <person name="Bharti A.K."/>
            <person name="Crow J.A."/>
            <person name="Grimwood J."/>
            <person name="Kramer R."/>
            <person name="Lindquist E."/>
            <person name="Lucas S."/>
            <person name="Salamov A."/>
            <person name="McFadden G.I."/>
            <person name="Lane C.E."/>
            <person name="Keeling P.J."/>
            <person name="Gray M.W."/>
            <person name="Grigoriev I.V."/>
            <person name="Archibald J.M."/>
        </authorList>
    </citation>
    <scope>NUCLEOTIDE SEQUENCE</scope>
    <source>
        <strain evidence="4">CCMP2712</strain>
    </source>
</reference>
<name>L1J6X1_GUITC</name>
<dbReference type="OMA" id="SEICWYF"/>
<reference evidence="3" key="3">
    <citation type="submission" date="2016-03" db="UniProtKB">
        <authorList>
            <consortium name="EnsemblProtists"/>
        </authorList>
    </citation>
    <scope>IDENTIFICATION</scope>
</reference>
<dbReference type="PaxDb" id="55529-EKX44273"/>
<keyword evidence="4" id="KW-1185">Reference proteome</keyword>
<dbReference type="Proteomes" id="UP000011087">
    <property type="component" value="Unassembled WGS sequence"/>
</dbReference>
<sequence length="170" mass="19323">QLATVSKEGHAKVRTVVFRGWSDLDLSSSEAFKFITDLRSEKMSHGNIVEVCWYLTETREQFRIAGNLMYITKDAKEEKFVNERISTWKTVSEASQRSYFSPAPGQIVDQTPLVEPAAGALGNQSFPPDSFVVGLVDPFKIDYLHLRSPQVRKIWTKKEQGEWEGQNVNP</sequence>
<dbReference type="KEGG" id="gtt:GUITHDRAFT_72279"/>
<organism evidence="2">
    <name type="scientific">Guillardia theta (strain CCMP2712)</name>
    <name type="common">Cryptophyte</name>
    <dbReference type="NCBI Taxonomy" id="905079"/>
    <lineage>
        <taxon>Eukaryota</taxon>
        <taxon>Cryptophyceae</taxon>
        <taxon>Pyrenomonadales</taxon>
        <taxon>Geminigeraceae</taxon>
        <taxon>Guillardia</taxon>
    </lineage>
</organism>
<dbReference type="InterPro" id="IPR012349">
    <property type="entry name" value="Split_barrel_FMN-bd"/>
</dbReference>
<dbReference type="GeneID" id="17301058"/>
<dbReference type="UniPathway" id="UPA01068">
    <property type="reaction ID" value="UER00304"/>
</dbReference>
<evidence type="ECO:0000313" key="2">
    <source>
        <dbReference type="EMBL" id="EKX44273.1"/>
    </source>
</evidence>
<dbReference type="EMBL" id="JH993005">
    <property type="protein sequence ID" value="EKX44273.1"/>
    <property type="molecule type" value="Genomic_DNA"/>
</dbReference>
<accession>L1J6X1</accession>
<dbReference type="InterPro" id="IPR024624">
    <property type="entry name" value="Pyridox_Oxase_Alr4036_FMN-bd"/>
</dbReference>
<feature type="non-terminal residue" evidence="2">
    <location>
        <position position="1"/>
    </location>
</feature>
<proteinExistence type="predicted"/>
<dbReference type="SUPFAM" id="SSF50475">
    <property type="entry name" value="FMN-binding split barrel"/>
    <property type="match status" value="1"/>
</dbReference>
<reference evidence="2 4" key="1">
    <citation type="journal article" date="2012" name="Nature">
        <title>Algal genomes reveal evolutionary mosaicism and the fate of nucleomorphs.</title>
        <authorList>
            <consortium name="DOE Joint Genome Institute"/>
            <person name="Curtis B.A."/>
            <person name="Tanifuji G."/>
            <person name="Burki F."/>
            <person name="Gruber A."/>
            <person name="Irimia M."/>
            <person name="Maruyama S."/>
            <person name="Arias M.C."/>
            <person name="Ball S.G."/>
            <person name="Gile G.H."/>
            <person name="Hirakawa Y."/>
            <person name="Hopkins J.F."/>
            <person name="Kuo A."/>
            <person name="Rensing S.A."/>
            <person name="Schmutz J."/>
            <person name="Symeonidi A."/>
            <person name="Elias M."/>
            <person name="Eveleigh R.J."/>
            <person name="Herman E.K."/>
            <person name="Klute M.J."/>
            <person name="Nakayama T."/>
            <person name="Obornik M."/>
            <person name="Reyes-Prieto A."/>
            <person name="Armbrust E.V."/>
            <person name="Aves S.J."/>
            <person name="Beiko R.G."/>
            <person name="Coutinho P."/>
            <person name="Dacks J.B."/>
            <person name="Durnford D.G."/>
            <person name="Fast N.M."/>
            <person name="Green B.R."/>
            <person name="Grisdale C.J."/>
            <person name="Hempel F."/>
            <person name="Henrissat B."/>
            <person name="Hoppner M.P."/>
            <person name="Ishida K."/>
            <person name="Kim E."/>
            <person name="Koreny L."/>
            <person name="Kroth P.G."/>
            <person name="Liu Y."/>
            <person name="Malik S.B."/>
            <person name="Maier U.G."/>
            <person name="McRose D."/>
            <person name="Mock T."/>
            <person name="Neilson J.A."/>
            <person name="Onodera N.T."/>
            <person name="Poole A.M."/>
            <person name="Pritham E.J."/>
            <person name="Richards T.A."/>
            <person name="Rocap G."/>
            <person name="Roy S.W."/>
            <person name="Sarai C."/>
            <person name="Schaack S."/>
            <person name="Shirato S."/>
            <person name="Slamovits C.H."/>
            <person name="Spencer D.F."/>
            <person name="Suzuki S."/>
            <person name="Worden A.Z."/>
            <person name="Zauner S."/>
            <person name="Barry K."/>
            <person name="Bell C."/>
            <person name="Bharti A.K."/>
            <person name="Crow J.A."/>
            <person name="Grimwood J."/>
            <person name="Kramer R."/>
            <person name="Lindquist E."/>
            <person name="Lucas S."/>
            <person name="Salamov A."/>
            <person name="McFadden G.I."/>
            <person name="Lane C.E."/>
            <person name="Keeling P.J."/>
            <person name="Gray M.W."/>
            <person name="Grigoriev I.V."/>
            <person name="Archibald J.M."/>
        </authorList>
    </citation>
    <scope>NUCLEOTIDE SEQUENCE</scope>
    <source>
        <strain evidence="2 4">CCMP2712</strain>
    </source>
</reference>